<reference evidence="2" key="2">
    <citation type="submission" date="2025-09" db="UniProtKB">
        <authorList>
            <consortium name="Ensembl"/>
        </authorList>
    </citation>
    <scope>IDENTIFICATION</scope>
</reference>
<proteinExistence type="predicted"/>
<evidence type="ECO:0000256" key="1">
    <source>
        <dbReference type="SAM" id="Phobius"/>
    </source>
</evidence>
<keyword evidence="1" id="KW-0472">Membrane</keyword>
<evidence type="ECO:0000313" key="2">
    <source>
        <dbReference type="Ensembl" id="ENSGMOP00000049750.1"/>
    </source>
</evidence>
<dbReference type="AlphaFoldDB" id="A0A8C5BR06"/>
<evidence type="ECO:0000313" key="3">
    <source>
        <dbReference type="Proteomes" id="UP000694546"/>
    </source>
</evidence>
<dbReference type="GeneTree" id="ENSGT00940000175720"/>
<protein>
    <submittedName>
        <fullName evidence="2">Uncharacterized protein</fullName>
    </submittedName>
</protein>
<feature type="transmembrane region" description="Helical" evidence="1">
    <location>
        <begin position="72"/>
        <end position="94"/>
    </location>
</feature>
<dbReference type="OMA" id="PWEFLCV"/>
<keyword evidence="1" id="KW-1133">Transmembrane helix</keyword>
<keyword evidence="3" id="KW-1185">Reference proteome</keyword>
<accession>A0A8C5BR06</accession>
<sequence length="237" mass="24821">MPGPDAGNLPQALVGLPGQLLDMPAAQLASRTLEPVAFGDSDNVDHLVLAEDSRDRHRLLKVFPGPLHLHHLLLSTFVLPFLAVLGKGLLFALVPTSDRLELDRYSALALITDMLGKDGLEAAQSADGVDVAHNAHHYDRGGLQDGDCLYLLTLGLLSVPTEGGAVDLSEGVGHAGLVGEEGGEVDRLAGVVLGPGAHLSSLLLAPLVGQEAHVPVAGGVEFTVRLERKSDTPYVRV</sequence>
<keyword evidence="1" id="KW-0812">Transmembrane</keyword>
<organism evidence="2 3">
    <name type="scientific">Gadus morhua</name>
    <name type="common">Atlantic cod</name>
    <dbReference type="NCBI Taxonomy" id="8049"/>
    <lineage>
        <taxon>Eukaryota</taxon>
        <taxon>Metazoa</taxon>
        <taxon>Chordata</taxon>
        <taxon>Craniata</taxon>
        <taxon>Vertebrata</taxon>
        <taxon>Euteleostomi</taxon>
        <taxon>Actinopterygii</taxon>
        <taxon>Neopterygii</taxon>
        <taxon>Teleostei</taxon>
        <taxon>Neoteleostei</taxon>
        <taxon>Acanthomorphata</taxon>
        <taxon>Zeiogadaria</taxon>
        <taxon>Gadariae</taxon>
        <taxon>Gadiformes</taxon>
        <taxon>Gadoidei</taxon>
        <taxon>Gadidae</taxon>
        <taxon>Gadus</taxon>
    </lineage>
</organism>
<name>A0A8C5BR06_GADMO</name>
<dbReference type="Ensembl" id="ENSGMOT00000058922.1">
    <property type="protein sequence ID" value="ENSGMOP00000049750.1"/>
    <property type="gene ID" value="ENSGMOG00000025555.1"/>
</dbReference>
<reference evidence="2" key="1">
    <citation type="submission" date="2025-08" db="UniProtKB">
        <authorList>
            <consortium name="Ensembl"/>
        </authorList>
    </citation>
    <scope>IDENTIFICATION</scope>
</reference>
<dbReference type="Proteomes" id="UP000694546">
    <property type="component" value="Chromosome 2"/>
</dbReference>